<dbReference type="EMBL" id="NDYL01000001">
    <property type="protein sequence ID" value="OXB94829.1"/>
    <property type="molecule type" value="Genomic_DNA"/>
</dbReference>
<name>A0A226QTT9_9BACL</name>
<dbReference type="Proteomes" id="UP000198394">
    <property type="component" value="Unassembled WGS sequence"/>
</dbReference>
<evidence type="ECO:0000313" key="2">
    <source>
        <dbReference type="Proteomes" id="UP000198394"/>
    </source>
</evidence>
<accession>A0A226QTT9</accession>
<dbReference type="RefSeq" id="WP_089097282.1">
    <property type="nucleotide sequence ID" value="NZ_NDYL01000001.1"/>
</dbReference>
<gene>
    <name evidence="1" type="ORF">B9L23_08175</name>
</gene>
<evidence type="ECO:0000313" key="1">
    <source>
        <dbReference type="EMBL" id="OXB94829.1"/>
    </source>
</evidence>
<comment type="caution">
    <text evidence="1">The sequence shown here is derived from an EMBL/GenBank/DDBJ whole genome shotgun (WGS) entry which is preliminary data.</text>
</comment>
<sequence>MHRSLSQLEYLQKKYQEVLQEINDMESQGLSHTEEYKELLFKAGKLYSEIELMKRVPAYEDTEEIIVKG</sequence>
<organism evidence="1 2">
    <name type="scientific">Parageobacillus galactosidasius</name>
    <dbReference type="NCBI Taxonomy" id="883812"/>
    <lineage>
        <taxon>Bacteria</taxon>
        <taxon>Bacillati</taxon>
        <taxon>Bacillota</taxon>
        <taxon>Bacilli</taxon>
        <taxon>Bacillales</taxon>
        <taxon>Anoxybacillaceae</taxon>
        <taxon>Parageobacillus</taxon>
    </lineage>
</organism>
<reference evidence="1 2" key="1">
    <citation type="submission" date="2017-04" db="EMBL/GenBank/DDBJ databases">
        <title>The genome sequence of Parageobacillus galactosidasius DSM 18751.</title>
        <authorList>
            <person name="Ramaloko W.T."/>
            <person name="Koen N."/>
            <person name="Polliack S."/>
            <person name="Aliyu H."/>
            <person name="Lebre P."/>
            <person name="Mohr T."/>
            <person name="Oswald F."/>
            <person name="Zwick M."/>
            <person name="Neumann A."/>
            <person name="Syldatk C."/>
            <person name="Cowan D."/>
            <person name="De Maayer P."/>
        </authorList>
    </citation>
    <scope>NUCLEOTIDE SEQUENCE [LARGE SCALE GENOMIC DNA]</scope>
    <source>
        <strain evidence="1 2">DSM 18751</strain>
    </source>
</reference>
<dbReference type="AlphaFoldDB" id="A0A226QTT9"/>
<proteinExistence type="predicted"/>
<keyword evidence="2" id="KW-1185">Reference proteome</keyword>
<protein>
    <submittedName>
        <fullName evidence="1">Uncharacterized protein</fullName>
    </submittedName>
</protein>